<dbReference type="RefSeq" id="WP_227183910.1">
    <property type="nucleotide sequence ID" value="NZ_JAJCIQ010000025.1"/>
</dbReference>
<name>A0ABS8DNF7_9FIRM</name>
<evidence type="ECO:0008006" key="3">
    <source>
        <dbReference type="Google" id="ProtNLM"/>
    </source>
</evidence>
<comment type="caution">
    <text evidence="1">The sequence shown here is derived from an EMBL/GenBank/DDBJ whole genome shotgun (WGS) entry which is preliminary data.</text>
</comment>
<proteinExistence type="predicted"/>
<gene>
    <name evidence="1" type="ORF">LIZ65_19340</name>
</gene>
<reference evidence="1 2" key="1">
    <citation type="submission" date="2021-10" db="EMBL/GenBank/DDBJ databases">
        <title>Collection of gut derived symbiotic bacterial strains cultured from healthy donors.</title>
        <authorList>
            <person name="Lin H."/>
            <person name="Littmann E."/>
            <person name="Kohout C."/>
            <person name="Pamer E.G."/>
        </authorList>
    </citation>
    <scope>NUCLEOTIDE SEQUENCE [LARGE SCALE GENOMIC DNA]</scope>
    <source>
        <strain evidence="1 2">DFI.1.165</strain>
    </source>
</reference>
<dbReference type="EMBL" id="JAJCIS010000026">
    <property type="protein sequence ID" value="MCB7389439.1"/>
    <property type="molecule type" value="Genomic_DNA"/>
</dbReference>
<organism evidence="1 2">
    <name type="scientific">Bariatricus massiliensis</name>
    <dbReference type="NCBI Taxonomy" id="1745713"/>
    <lineage>
        <taxon>Bacteria</taxon>
        <taxon>Bacillati</taxon>
        <taxon>Bacillota</taxon>
        <taxon>Clostridia</taxon>
        <taxon>Lachnospirales</taxon>
        <taxon>Lachnospiraceae</taxon>
        <taxon>Bariatricus</taxon>
    </lineage>
</organism>
<keyword evidence="2" id="KW-1185">Reference proteome</keyword>
<evidence type="ECO:0000313" key="1">
    <source>
        <dbReference type="EMBL" id="MCB7389439.1"/>
    </source>
</evidence>
<accession>A0ABS8DNF7</accession>
<evidence type="ECO:0000313" key="2">
    <source>
        <dbReference type="Proteomes" id="UP001299546"/>
    </source>
</evidence>
<sequence>MGRGLRTMSRIFITIGSAHSKAANVNPVDGIWCSDCGWAGRVEEDMTDSEESEEPLFEEFSEYVPKFCPNCGVNLREP</sequence>
<dbReference type="Proteomes" id="UP001299546">
    <property type="component" value="Unassembled WGS sequence"/>
</dbReference>
<protein>
    <recommendedName>
        <fullName evidence="3">Rubredoxin</fullName>
    </recommendedName>
</protein>